<dbReference type="OrthoDB" id="5795306at2759"/>
<feature type="transmembrane region" description="Helical" evidence="1">
    <location>
        <begin position="344"/>
        <end position="363"/>
    </location>
</feature>
<keyword evidence="1" id="KW-1133">Transmembrane helix</keyword>
<keyword evidence="2" id="KW-1185">Reference proteome</keyword>
<dbReference type="GeneID" id="117641650"/>
<sequence length="379" mass="43203">MDNLWNKCKRNVSRRSLYRRYFLVVRVCFDPRRSTLLYAVLAQGVVFWYVVEAWQRRVPGVKELAEDETKFGDWAHKFVAAHSMVHLTGWLIVPTMWIEARRIARLDGLCKDLMSDFGHVLANTARPRRVLAWIAVPVVLVPLFETGWMAFVEYSFAGAADAPVHVYINGLLVFGVAIPTLCCLRVAKFANNLAQALRWELVRGQVTPQRAVAYRDAWMRLSNLNGRLVATPISLSFVVAMIVFLVTLHLYESLEKLTSNQAQSGITEACLGLPYLLLLFLLCDIPHRSTEAVRQRFLDVLQMPHTHLVDPLTHEQLHQFLEIVWWNTSSTGIGNYFELKRASFNAIIAVAFTYSMVMLQFHLSINSPCRPMGNVTNPV</sequence>
<protein>
    <submittedName>
        <fullName evidence="3">Gustatory and odorant receptor 63a-like</fullName>
    </submittedName>
</protein>
<dbReference type="AlphaFoldDB" id="A0A6P8YF10"/>
<dbReference type="InParanoid" id="A0A6P8YF10"/>
<name>A0A6P8YF10_THRPL</name>
<feature type="transmembrane region" description="Helical" evidence="1">
    <location>
        <begin position="164"/>
        <end position="187"/>
    </location>
</feature>
<feature type="transmembrane region" description="Helical" evidence="1">
    <location>
        <begin position="263"/>
        <end position="282"/>
    </location>
</feature>
<organism evidence="3">
    <name type="scientific">Thrips palmi</name>
    <name type="common">Melon thrips</name>
    <dbReference type="NCBI Taxonomy" id="161013"/>
    <lineage>
        <taxon>Eukaryota</taxon>
        <taxon>Metazoa</taxon>
        <taxon>Ecdysozoa</taxon>
        <taxon>Arthropoda</taxon>
        <taxon>Hexapoda</taxon>
        <taxon>Insecta</taxon>
        <taxon>Pterygota</taxon>
        <taxon>Neoptera</taxon>
        <taxon>Paraneoptera</taxon>
        <taxon>Thysanoptera</taxon>
        <taxon>Terebrantia</taxon>
        <taxon>Thripoidea</taxon>
        <taxon>Thripidae</taxon>
        <taxon>Thrips</taxon>
    </lineage>
</organism>
<feature type="transmembrane region" description="Helical" evidence="1">
    <location>
        <begin position="130"/>
        <end position="152"/>
    </location>
</feature>
<reference evidence="3" key="1">
    <citation type="submission" date="2025-08" db="UniProtKB">
        <authorList>
            <consortium name="RefSeq"/>
        </authorList>
    </citation>
    <scope>IDENTIFICATION</scope>
    <source>
        <tissue evidence="3">Total insect</tissue>
    </source>
</reference>
<feature type="transmembrane region" description="Helical" evidence="1">
    <location>
        <begin position="228"/>
        <end position="251"/>
    </location>
</feature>
<gene>
    <name evidence="3" type="primary">LOC117641650</name>
</gene>
<evidence type="ECO:0000313" key="3">
    <source>
        <dbReference type="RefSeq" id="XP_034235036.1"/>
    </source>
</evidence>
<keyword evidence="1" id="KW-0472">Membrane</keyword>
<proteinExistence type="predicted"/>
<accession>A0A6P8YF10</accession>
<feature type="transmembrane region" description="Helical" evidence="1">
    <location>
        <begin position="36"/>
        <end position="54"/>
    </location>
</feature>
<dbReference type="Proteomes" id="UP000515158">
    <property type="component" value="Unplaced"/>
</dbReference>
<dbReference type="RefSeq" id="XP_034235036.1">
    <property type="nucleotide sequence ID" value="XM_034379145.1"/>
</dbReference>
<feature type="transmembrane region" description="Helical" evidence="1">
    <location>
        <begin position="74"/>
        <end position="93"/>
    </location>
</feature>
<evidence type="ECO:0000313" key="2">
    <source>
        <dbReference type="Proteomes" id="UP000515158"/>
    </source>
</evidence>
<dbReference type="KEGG" id="tpal:117641650"/>
<keyword evidence="1" id="KW-0812">Transmembrane</keyword>
<evidence type="ECO:0000256" key="1">
    <source>
        <dbReference type="SAM" id="Phobius"/>
    </source>
</evidence>